<dbReference type="AlphaFoldDB" id="A0A6J4U745"/>
<evidence type="ECO:0000313" key="2">
    <source>
        <dbReference type="EMBL" id="CAA9540225.1"/>
    </source>
</evidence>
<accession>A0A6J4U745</accession>
<name>A0A6J4U745_9BACT</name>
<evidence type="ECO:0000256" key="1">
    <source>
        <dbReference type="SAM" id="MobiDB-lite"/>
    </source>
</evidence>
<feature type="compositionally biased region" description="Pro residues" evidence="1">
    <location>
        <begin position="1"/>
        <end position="12"/>
    </location>
</feature>
<protein>
    <submittedName>
        <fullName evidence="2">Uncharacterized protein</fullName>
    </submittedName>
</protein>
<gene>
    <name evidence="2" type="ORF">AVDCRST_MAG73-1858</name>
</gene>
<organism evidence="2">
    <name type="scientific">uncultured Thermomicrobiales bacterium</name>
    <dbReference type="NCBI Taxonomy" id="1645740"/>
    <lineage>
        <taxon>Bacteria</taxon>
        <taxon>Pseudomonadati</taxon>
        <taxon>Thermomicrobiota</taxon>
        <taxon>Thermomicrobia</taxon>
        <taxon>Thermomicrobiales</taxon>
        <taxon>environmental samples</taxon>
    </lineage>
</organism>
<proteinExistence type="predicted"/>
<reference evidence="2" key="1">
    <citation type="submission" date="2020-02" db="EMBL/GenBank/DDBJ databases">
        <authorList>
            <person name="Meier V. D."/>
        </authorList>
    </citation>
    <scope>NUCLEOTIDE SEQUENCE</scope>
    <source>
        <strain evidence="2">AVDCRST_MAG73</strain>
    </source>
</reference>
<sequence>MKSPYPPNPPSPDRGGKGGAEGGDVHPSTSNDVRGPARRCLDRATD</sequence>
<feature type="region of interest" description="Disordered" evidence="1">
    <location>
        <begin position="1"/>
        <end position="46"/>
    </location>
</feature>
<dbReference type="EMBL" id="CADCWE010000114">
    <property type="protein sequence ID" value="CAA9540225.1"/>
    <property type="molecule type" value="Genomic_DNA"/>
</dbReference>